<dbReference type="GO" id="GO:0046872">
    <property type="term" value="F:metal ion binding"/>
    <property type="evidence" value="ECO:0007669"/>
    <property type="project" value="UniProtKB-KW"/>
</dbReference>
<dbReference type="InterPro" id="IPR027417">
    <property type="entry name" value="P-loop_NTPase"/>
</dbReference>
<evidence type="ECO:0000256" key="3">
    <source>
        <dbReference type="ARBA" id="ARBA00023134"/>
    </source>
</evidence>
<evidence type="ECO:0000313" key="9">
    <source>
        <dbReference type="Proteomes" id="UP000053424"/>
    </source>
</evidence>
<feature type="region of interest" description="Disordered" evidence="7">
    <location>
        <begin position="163"/>
        <end position="193"/>
    </location>
</feature>
<dbReference type="EMBL" id="KN831780">
    <property type="protein sequence ID" value="KIM41553.1"/>
    <property type="molecule type" value="Genomic_DNA"/>
</dbReference>
<evidence type="ECO:0008006" key="10">
    <source>
        <dbReference type="Google" id="ProtNLM"/>
    </source>
</evidence>
<keyword evidence="4" id="KW-0807">Transducer</keyword>
<dbReference type="Proteomes" id="UP000053424">
    <property type="component" value="Unassembled WGS sequence"/>
</dbReference>
<dbReference type="Pfam" id="PF00503">
    <property type="entry name" value="G-alpha"/>
    <property type="match status" value="1"/>
</dbReference>
<feature type="binding site" evidence="5">
    <location>
        <begin position="387"/>
        <end position="390"/>
    </location>
    <ligand>
        <name>GTP</name>
        <dbReference type="ChEBI" id="CHEBI:37565"/>
    </ligand>
</feature>
<dbReference type="SMART" id="SM00275">
    <property type="entry name" value="G_alpha"/>
    <property type="match status" value="1"/>
</dbReference>
<evidence type="ECO:0000313" key="8">
    <source>
        <dbReference type="EMBL" id="KIM41553.1"/>
    </source>
</evidence>
<dbReference type="Gene3D" id="3.40.50.300">
    <property type="entry name" value="P-loop containing nucleotide triphosphate hydrolases"/>
    <property type="match status" value="1"/>
</dbReference>
<dbReference type="AlphaFoldDB" id="A0A0C2XV76"/>
<sequence length="476" mass="54046">MGFLPGPTDPFYELMQPPSDETPAQKTARQKRELDAQRVSDGIDEDIKLERARSRKDRKVIKVLLLGQSESDFRMRFAAAEWERERAGWRSVVQLNVIRSIITILRVIEAEINGDVPLDSEDEVASSSEVDDADAKFTDRHQLLIIRLAPLNGVEAELKRRLGAGSDPLPPAASPMAATPFEEPDLDTNTRRKPEFSVRSWKEVLHTADVSADAPSQSLESVTSIIAGCKDDMKALWEDKAVRHALKRRRLQLGDSAGFFLNDLNRIASRDYVVTDDDIMRARLRTVGIQEHSLVFKQGPWDNPKSGKESGWEWRIFDVGGCRTTRAAWLPYFDNVNVIIFLSPVSVFDQRLDEDPSVNRLEDSIILWTAICSSKLLAKTQLILFLNKCDLLRRKLKRGVKVNQYLPSFGDRQNEIITVVKYFREKFKDIQKQHSPEHRSVYIYPTTVTDTTATATTLETVRDGVLRENLVASQLI</sequence>
<dbReference type="GO" id="GO:0005737">
    <property type="term" value="C:cytoplasm"/>
    <property type="evidence" value="ECO:0007669"/>
    <property type="project" value="TreeGrafter"/>
</dbReference>
<dbReference type="GO" id="GO:0003924">
    <property type="term" value="F:GTPase activity"/>
    <property type="evidence" value="ECO:0007669"/>
    <property type="project" value="InterPro"/>
</dbReference>
<evidence type="ECO:0000256" key="2">
    <source>
        <dbReference type="ARBA" id="ARBA00022741"/>
    </source>
</evidence>
<feature type="binding site" evidence="6">
    <location>
        <position position="286"/>
    </location>
    <ligand>
        <name>Mg(2+)</name>
        <dbReference type="ChEBI" id="CHEBI:18420"/>
    </ligand>
</feature>
<proteinExistence type="predicted"/>
<dbReference type="PANTHER" id="PTHR10218">
    <property type="entry name" value="GTP-BINDING PROTEIN ALPHA SUBUNIT"/>
    <property type="match status" value="1"/>
</dbReference>
<evidence type="ECO:0000256" key="5">
    <source>
        <dbReference type="PIRSR" id="PIRSR601019-1"/>
    </source>
</evidence>
<keyword evidence="3 5" id="KW-0342">GTP-binding</keyword>
<dbReference type="PANTHER" id="PTHR10218:SF360">
    <property type="entry name" value="GUANINE NUCLEOTIDE-BINDING PROTEIN SUBUNIT ALPHA HOMOLOG"/>
    <property type="match status" value="1"/>
</dbReference>
<dbReference type="PROSITE" id="PS51882">
    <property type="entry name" value="G_ALPHA"/>
    <property type="match status" value="1"/>
</dbReference>
<dbReference type="STRING" id="686832.A0A0C2XV76"/>
<name>A0A0C2XV76_HEBCY</name>
<keyword evidence="2 5" id="KW-0547">Nucleotide-binding</keyword>
<evidence type="ECO:0000256" key="6">
    <source>
        <dbReference type="PIRSR" id="PIRSR601019-2"/>
    </source>
</evidence>
<dbReference type="GO" id="GO:0001664">
    <property type="term" value="F:G protein-coupled receptor binding"/>
    <property type="evidence" value="ECO:0007669"/>
    <property type="project" value="TreeGrafter"/>
</dbReference>
<evidence type="ECO:0000256" key="7">
    <source>
        <dbReference type="SAM" id="MobiDB-lite"/>
    </source>
</evidence>
<feature type="binding site" evidence="5">
    <location>
        <begin position="255"/>
        <end position="256"/>
    </location>
    <ligand>
        <name>GTP</name>
        <dbReference type="ChEBI" id="CHEBI:37565"/>
    </ligand>
</feature>
<dbReference type="InterPro" id="IPR011025">
    <property type="entry name" value="GproteinA_insert"/>
</dbReference>
<feature type="region of interest" description="Disordered" evidence="7">
    <location>
        <begin position="1"/>
        <end position="39"/>
    </location>
</feature>
<dbReference type="GO" id="GO:0031683">
    <property type="term" value="F:G-protein beta/gamma-subunit complex binding"/>
    <property type="evidence" value="ECO:0007669"/>
    <property type="project" value="InterPro"/>
</dbReference>
<dbReference type="SUPFAM" id="SSF47895">
    <property type="entry name" value="Transducin (alpha subunit), insertion domain"/>
    <property type="match status" value="1"/>
</dbReference>
<dbReference type="GO" id="GO:0005834">
    <property type="term" value="C:heterotrimeric G-protein complex"/>
    <property type="evidence" value="ECO:0007669"/>
    <property type="project" value="TreeGrafter"/>
</dbReference>
<evidence type="ECO:0000256" key="1">
    <source>
        <dbReference type="ARBA" id="ARBA00022723"/>
    </source>
</evidence>
<accession>A0A0C2XV76</accession>
<dbReference type="OrthoDB" id="5817230at2759"/>
<protein>
    <recommendedName>
        <fullName evidence="10">G-alpha-domain-containing protein</fullName>
    </recommendedName>
</protein>
<reference evidence="9" key="2">
    <citation type="submission" date="2015-01" db="EMBL/GenBank/DDBJ databases">
        <title>Evolutionary Origins and Diversification of the Mycorrhizal Mutualists.</title>
        <authorList>
            <consortium name="DOE Joint Genome Institute"/>
            <consortium name="Mycorrhizal Genomics Consortium"/>
            <person name="Kohler A."/>
            <person name="Kuo A."/>
            <person name="Nagy L.G."/>
            <person name="Floudas D."/>
            <person name="Copeland A."/>
            <person name="Barry K.W."/>
            <person name="Cichocki N."/>
            <person name="Veneault-Fourrey C."/>
            <person name="LaButti K."/>
            <person name="Lindquist E.A."/>
            <person name="Lipzen A."/>
            <person name="Lundell T."/>
            <person name="Morin E."/>
            <person name="Murat C."/>
            <person name="Riley R."/>
            <person name="Ohm R."/>
            <person name="Sun H."/>
            <person name="Tunlid A."/>
            <person name="Henrissat B."/>
            <person name="Grigoriev I.V."/>
            <person name="Hibbett D.S."/>
            <person name="Martin F."/>
        </authorList>
    </citation>
    <scope>NUCLEOTIDE SEQUENCE [LARGE SCALE GENOMIC DNA]</scope>
    <source>
        <strain evidence="9">h7</strain>
    </source>
</reference>
<dbReference type="FunFam" id="3.40.50.300:FF:000692">
    <property type="entry name" value="Guanine nucleotide-binding protein subunit alpha"/>
    <property type="match status" value="1"/>
</dbReference>
<dbReference type="SUPFAM" id="SSF52540">
    <property type="entry name" value="P-loop containing nucleoside triphosphate hydrolases"/>
    <property type="match status" value="1"/>
</dbReference>
<gene>
    <name evidence="8" type="ORF">M413DRAFT_11089</name>
</gene>
<dbReference type="InterPro" id="IPR001019">
    <property type="entry name" value="Gprotein_alpha_su"/>
</dbReference>
<keyword evidence="1 6" id="KW-0479">Metal-binding</keyword>
<keyword evidence="6" id="KW-0460">Magnesium</keyword>
<organism evidence="8 9">
    <name type="scientific">Hebeloma cylindrosporum</name>
    <dbReference type="NCBI Taxonomy" id="76867"/>
    <lineage>
        <taxon>Eukaryota</taxon>
        <taxon>Fungi</taxon>
        <taxon>Dikarya</taxon>
        <taxon>Basidiomycota</taxon>
        <taxon>Agaricomycotina</taxon>
        <taxon>Agaricomycetes</taxon>
        <taxon>Agaricomycetidae</taxon>
        <taxon>Agaricales</taxon>
        <taxon>Agaricineae</taxon>
        <taxon>Hymenogastraceae</taxon>
        <taxon>Hebeloma</taxon>
    </lineage>
</organism>
<reference evidence="8 9" key="1">
    <citation type="submission" date="2014-04" db="EMBL/GenBank/DDBJ databases">
        <authorList>
            <consortium name="DOE Joint Genome Institute"/>
            <person name="Kuo A."/>
            <person name="Gay G."/>
            <person name="Dore J."/>
            <person name="Kohler A."/>
            <person name="Nagy L.G."/>
            <person name="Floudas D."/>
            <person name="Copeland A."/>
            <person name="Barry K.W."/>
            <person name="Cichocki N."/>
            <person name="Veneault-Fourrey C."/>
            <person name="LaButti K."/>
            <person name="Lindquist E.A."/>
            <person name="Lipzen A."/>
            <person name="Lundell T."/>
            <person name="Morin E."/>
            <person name="Murat C."/>
            <person name="Sun H."/>
            <person name="Tunlid A."/>
            <person name="Henrissat B."/>
            <person name="Grigoriev I.V."/>
            <person name="Hibbett D.S."/>
            <person name="Martin F."/>
            <person name="Nordberg H.P."/>
            <person name="Cantor M.N."/>
            <person name="Hua S.X."/>
        </authorList>
    </citation>
    <scope>NUCLEOTIDE SEQUENCE [LARGE SCALE GENOMIC DNA]</scope>
    <source>
        <strain evidence="9">h7</strain>
    </source>
</reference>
<evidence type="ECO:0000256" key="4">
    <source>
        <dbReference type="ARBA" id="ARBA00023224"/>
    </source>
</evidence>
<keyword evidence="9" id="KW-1185">Reference proteome</keyword>
<dbReference type="HOGENOM" id="CLU_014184_1_1_1"/>
<dbReference type="GO" id="GO:0007188">
    <property type="term" value="P:adenylate cyclase-modulating G protein-coupled receptor signaling pathway"/>
    <property type="evidence" value="ECO:0007669"/>
    <property type="project" value="TreeGrafter"/>
</dbReference>
<dbReference type="Gene3D" id="1.10.400.10">
    <property type="entry name" value="GI Alpha 1, domain 2-like"/>
    <property type="match status" value="1"/>
</dbReference>
<dbReference type="PRINTS" id="PR00318">
    <property type="entry name" value="GPROTEINA"/>
</dbReference>
<dbReference type="GO" id="GO:0005525">
    <property type="term" value="F:GTP binding"/>
    <property type="evidence" value="ECO:0007669"/>
    <property type="project" value="UniProtKB-KW"/>
</dbReference>